<dbReference type="NCBIfam" id="TIGR01644">
    <property type="entry name" value="phage_P2_V"/>
    <property type="match status" value="1"/>
</dbReference>
<dbReference type="Proteomes" id="UP000295611">
    <property type="component" value="Unassembled WGS sequence"/>
</dbReference>
<dbReference type="AlphaFoldDB" id="A0A4R7B8S9"/>
<dbReference type="InterPro" id="IPR013046">
    <property type="entry name" value="GpV/Gp45"/>
</dbReference>
<feature type="compositionally biased region" description="Gly residues" evidence="1">
    <location>
        <begin position="205"/>
        <end position="214"/>
    </location>
</feature>
<name>A0A4R7B8S9_9NEIS</name>
<keyword evidence="4" id="KW-1185">Reference proteome</keyword>
<evidence type="ECO:0000259" key="2">
    <source>
        <dbReference type="Pfam" id="PF04717"/>
    </source>
</evidence>
<dbReference type="SUPFAM" id="SSF69255">
    <property type="entry name" value="gp5 N-terminal domain-like"/>
    <property type="match status" value="1"/>
</dbReference>
<dbReference type="InterPro" id="IPR037026">
    <property type="entry name" value="Vgr_OB-fold_dom_sf"/>
</dbReference>
<dbReference type="Gene3D" id="2.40.50.230">
    <property type="entry name" value="Gp5 N-terminal domain"/>
    <property type="match status" value="1"/>
</dbReference>
<evidence type="ECO:0000256" key="1">
    <source>
        <dbReference type="SAM" id="MobiDB-lite"/>
    </source>
</evidence>
<sequence>MRELIQALSAHAATQGAFERLGTLTSYDPANHAVKVSIQPEGFETGWIRLAAPAVGQGWGIVAGPQIGDEVMVGFEHGDMNGGVVLARLFNDGHPPPAVPSGEFWLMHQSGSLLKFHNDGSVELTAAAGATYRASQHHFVGPVQMDNTLQVTQQIVGQGGMAVSGGSGAAMQVSGDMHSSGKISADGDVVAAGKSGANHTHHENGAGGNTSGPN</sequence>
<dbReference type="EMBL" id="SNZP01000006">
    <property type="protein sequence ID" value="TDR79997.1"/>
    <property type="molecule type" value="Genomic_DNA"/>
</dbReference>
<organism evidence="3 4">
    <name type="scientific">Paludibacterium purpuratum</name>
    <dbReference type="NCBI Taxonomy" id="1144873"/>
    <lineage>
        <taxon>Bacteria</taxon>
        <taxon>Pseudomonadati</taxon>
        <taxon>Pseudomonadota</taxon>
        <taxon>Betaproteobacteria</taxon>
        <taxon>Neisseriales</taxon>
        <taxon>Chromobacteriaceae</taxon>
        <taxon>Paludibacterium</taxon>
    </lineage>
</organism>
<protein>
    <submittedName>
        <fullName evidence="3">Phage baseplate assembly protein V</fullName>
    </submittedName>
</protein>
<comment type="caution">
    <text evidence="3">The sequence shown here is derived from an EMBL/GenBank/DDBJ whole genome shotgun (WGS) entry which is preliminary data.</text>
</comment>
<evidence type="ECO:0000313" key="4">
    <source>
        <dbReference type="Proteomes" id="UP000295611"/>
    </source>
</evidence>
<dbReference type="RefSeq" id="WP_133680279.1">
    <property type="nucleotide sequence ID" value="NZ_SNZP01000006.1"/>
</dbReference>
<accession>A0A4R7B8S9</accession>
<proteinExistence type="predicted"/>
<dbReference type="InterPro" id="IPR006531">
    <property type="entry name" value="Gp5/Vgr_OB"/>
</dbReference>
<evidence type="ECO:0000313" key="3">
    <source>
        <dbReference type="EMBL" id="TDR79997.1"/>
    </source>
</evidence>
<feature type="region of interest" description="Disordered" evidence="1">
    <location>
        <begin position="192"/>
        <end position="214"/>
    </location>
</feature>
<feature type="domain" description="Gp5/Type VI secretion system Vgr protein OB-fold" evidence="2">
    <location>
        <begin position="22"/>
        <end position="90"/>
    </location>
</feature>
<gene>
    <name evidence="3" type="ORF">DFP86_106137</name>
</gene>
<reference evidence="3 4" key="1">
    <citation type="submission" date="2019-03" db="EMBL/GenBank/DDBJ databases">
        <title>Genomic Encyclopedia of Type Strains, Phase III (KMG-III): the genomes of soil and plant-associated and newly described type strains.</title>
        <authorList>
            <person name="Whitman W."/>
        </authorList>
    </citation>
    <scope>NUCLEOTIDE SEQUENCE [LARGE SCALE GENOMIC DNA]</scope>
    <source>
        <strain evidence="3 4">CECT 8976</strain>
    </source>
</reference>
<dbReference type="OrthoDB" id="1907165at2"/>
<dbReference type="Pfam" id="PF04717">
    <property type="entry name" value="Phage_base_V"/>
    <property type="match status" value="1"/>
</dbReference>